<sequence>MNMVPVSSTDISSIGYENGTLYISFHKGGTYAYFGVPQSVYTGLMSAGSHGKYFHTFIKGRYGYTRV</sequence>
<dbReference type="Pfam" id="PF13619">
    <property type="entry name" value="KTSC"/>
    <property type="match status" value="1"/>
</dbReference>
<organism evidence="2 3">
    <name type="scientific">Flintibacter hominis</name>
    <dbReference type="NCBI Taxonomy" id="2763048"/>
    <lineage>
        <taxon>Bacteria</taxon>
        <taxon>Bacillati</taxon>
        <taxon>Bacillota</taxon>
        <taxon>Clostridia</taxon>
        <taxon>Eubacteriales</taxon>
        <taxon>Flintibacter</taxon>
    </lineage>
</organism>
<gene>
    <name evidence="2" type="ORF">H8S11_12390</name>
</gene>
<dbReference type="EMBL" id="JACOPO010000010">
    <property type="protein sequence ID" value="MBC5723607.1"/>
    <property type="molecule type" value="Genomic_DNA"/>
</dbReference>
<dbReference type="InterPro" id="IPR025309">
    <property type="entry name" value="KTSC_dom"/>
</dbReference>
<evidence type="ECO:0000259" key="1">
    <source>
        <dbReference type="Pfam" id="PF13619"/>
    </source>
</evidence>
<feature type="domain" description="KTSC" evidence="1">
    <location>
        <begin position="7"/>
        <end position="62"/>
    </location>
</feature>
<name>A0A8J6M919_9FIRM</name>
<comment type="caution">
    <text evidence="2">The sequence shown here is derived from an EMBL/GenBank/DDBJ whole genome shotgun (WGS) entry which is preliminary data.</text>
</comment>
<dbReference type="Proteomes" id="UP000628736">
    <property type="component" value="Unassembled WGS sequence"/>
</dbReference>
<proteinExistence type="predicted"/>
<keyword evidence="3" id="KW-1185">Reference proteome</keyword>
<dbReference type="AlphaFoldDB" id="A0A8J6M919"/>
<evidence type="ECO:0000313" key="2">
    <source>
        <dbReference type="EMBL" id="MBC5723607.1"/>
    </source>
</evidence>
<protein>
    <submittedName>
        <fullName evidence="2">KTSC domain-containing protein</fullName>
    </submittedName>
</protein>
<reference evidence="2" key="1">
    <citation type="submission" date="2020-08" db="EMBL/GenBank/DDBJ databases">
        <title>Genome public.</title>
        <authorList>
            <person name="Liu C."/>
            <person name="Sun Q."/>
        </authorList>
    </citation>
    <scope>NUCLEOTIDE SEQUENCE</scope>
    <source>
        <strain evidence="2">NSJ-23</strain>
    </source>
</reference>
<accession>A0A8J6M919</accession>
<evidence type="ECO:0000313" key="3">
    <source>
        <dbReference type="Proteomes" id="UP000628736"/>
    </source>
</evidence>